<accession>A0A7K0DNS2</accession>
<keyword evidence="7 8" id="KW-0503">Monooxygenase</keyword>
<sequence>MSAETKVVFDGFHPAYRADPYPRYAMVREALPLYPLRPGIHLATRYAEVSDVLTDPDWGHGYDDGINPLRPGVAPDDVPGGIVRMDPPQHTRVRAIVNRSFTPRKVGELADRVERIIGELLDEAIGAGEVDLVEAFARPAPFTVIAELLGVPKADYGDVMAWSMVMVHGTDPDILQTPEQLARRDKARVEFDAYFTDMIAVRRTAPRDDMFSDMAAALDAGTATGPELAGLCVALMVGGYETAADVIGTGVVALLRNPDQTALWRERPELAGSGVEELLRYEPPVQFTHRVALTDRELAGRTFPRGEGIVVAMAGANRDPAVYTDPDRLDIARFAGANPPPRALSFGGGVHFCLGSILGKLEVRVAVDTLLRRAPDLAFAGDPVWRNTAAFHGLDSLPVRLRA</sequence>
<evidence type="ECO:0000256" key="5">
    <source>
        <dbReference type="ARBA" id="ARBA00023002"/>
    </source>
</evidence>
<evidence type="ECO:0000256" key="2">
    <source>
        <dbReference type="ARBA" id="ARBA00010617"/>
    </source>
</evidence>
<keyword evidence="6 8" id="KW-0408">Iron</keyword>
<dbReference type="InterPro" id="IPR017972">
    <property type="entry name" value="Cyt_P450_CS"/>
</dbReference>
<dbReference type="PRINTS" id="PR00359">
    <property type="entry name" value="BP450"/>
</dbReference>
<dbReference type="PROSITE" id="PS00086">
    <property type="entry name" value="CYTOCHROME_P450"/>
    <property type="match status" value="1"/>
</dbReference>
<dbReference type="SUPFAM" id="SSF48264">
    <property type="entry name" value="Cytochrome P450"/>
    <property type="match status" value="1"/>
</dbReference>
<dbReference type="PANTHER" id="PTHR46696">
    <property type="entry name" value="P450, PUTATIVE (EUROFUNG)-RELATED"/>
    <property type="match status" value="1"/>
</dbReference>
<comment type="caution">
    <text evidence="9">The sequence shown here is derived from an EMBL/GenBank/DDBJ whole genome shotgun (WGS) entry which is preliminary data.</text>
</comment>
<dbReference type="RefSeq" id="WP_153342481.1">
    <property type="nucleotide sequence ID" value="NZ_WEGI01000006.1"/>
</dbReference>
<organism evidence="9 10">
    <name type="scientific">Nocardia aurantia</name>
    <dbReference type="NCBI Taxonomy" id="2585199"/>
    <lineage>
        <taxon>Bacteria</taxon>
        <taxon>Bacillati</taxon>
        <taxon>Actinomycetota</taxon>
        <taxon>Actinomycetes</taxon>
        <taxon>Mycobacteriales</taxon>
        <taxon>Nocardiaceae</taxon>
        <taxon>Nocardia</taxon>
    </lineage>
</organism>
<evidence type="ECO:0000313" key="10">
    <source>
        <dbReference type="Proteomes" id="UP000431401"/>
    </source>
</evidence>
<keyword evidence="4 8" id="KW-0479">Metal-binding</keyword>
<dbReference type="AlphaFoldDB" id="A0A7K0DNS2"/>
<dbReference type="InterPro" id="IPR001128">
    <property type="entry name" value="Cyt_P450"/>
</dbReference>
<dbReference type="GO" id="GO:0004497">
    <property type="term" value="F:monooxygenase activity"/>
    <property type="evidence" value="ECO:0007669"/>
    <property type="project" value="UniProtKB-KW"/>
</dbReference>
<keyword evidence="5 8" id="KW-0560">Oxidoreductase</keyword>
<evidence type="ECO:0000256" key="6">
    <source>
        <dbReference type="ARBA" id="ARBA00023004"/>
    </source>
</evidence>
<evidence type="ECO:0000256" key="8">
    <source>
        <dbReference type="RuleBase" id="RU000461"/>
    </source>
</evidence>
<dbReference type="GO" id="GO:0016705">
    <property type="term" value="F:oxidoreductase activity, acting on paired donors, with incorporation or reduction of molecular oxygen"/>
    <property type="evidence" value="ECO:0007669"/>
    <property type="project" value="InterPro"/>
</dbReference>
<dbReference type="PANTHER" id="PTHR46696:SF1">
    <property type="entry name" value="CYTOCHROME P450 YJIB-RELATED"/>
    <property type="match status" value="1"/>
</dbReference>
<evidence type="ECO:0000256" key="3">
    <source>
        <dbReference type="ARBA" id="ARBA00022617"/>
    </source>
</evidence>
<proteinExistence type="inferred from homology"/>
<name>A0A7K0DNS2_9NOCA</name>
<keyword evidence="3 8" id="KW-0349">Heme</keyword>
<dbReference type="GO" id="GO:0020037">
    <property type="term" value="F:heme binding"/>
    <property type="evidence" value="ECO:0007669"/>
    <property type="project" value="InterPro"/>
</dbReference>
<comment type="similarity">
    <text evidence="2 8">Belongs to the cytochrome P450 family.</text>
</comment>
<keyword evidence="10" id="KW-1185">Reference proteome</keyword>
<dbReference type="InterPro" id="IPR036396">
    <property type="entry name" value="Cyt_P450_sf"/>
</dbReference>
<dbReference type="Pfam" id="PF00067">
    <property type="entry name" value="p450"/>
    <property type="match status" value="1"/>
</dbReference>
<comment type="cofactor">
    <cofactor evidence="1">
        <name>heme</name>
        <dbReference type="ChEBI" id="CHEBI:30413"/>
    </cofactor>
</comment>
<evidence type="ECO:0000256" key="7">
    <source>
        <dbReference type="ARBA" id="ARBA00023033"/>
    </source>
</evidence>
<dbReference type="Proteomes" id="UP000431401">
    <property type="component" value="Unassembled WGS sequence"/>
</dbReference>
<reference evidence="9 10" key="1">
    <citation type="submission" date="2019-10" db="EMBL/GenBank/DDBJ databases">
        <title>Nocardia macrotermitis sp. nov. and Nocardia aurantia sp. nov., isolated from the gut of fungus growing-termite Macrotermes natalensis.</title>
        <authorList>
            <person name="Benndorf R."/>
            <person name="Schwitalla J."/>
            <person name="Martin K."/>
            <person name="De Beer W."/>
            <person name="Kaster A.-K."/>
            <person name="Vollmers J."/>
            <person name="Poulsen M."/>
            <person name="Beemelmanns C."/>
        </authorList>
    </citation>
    <scope>NUCLEOTIDE SEQUENCE [LARGE SCALE GENOMIC DNA]</scope>
    <source>
        <strain evidence="9 10">RB56</strain>
    </source>
</reference>
<protein>
    <submittedName>
        <fullName evidence="9">Cytochrome P450 107B1</fullName>
        <ecNumber evidence="9">1.14.-.-</ecNumber>
    </submittedName>
</protein>
<dbReference type="FunFam" id="1.10.630.10:FF:000018">
    <property type="entry name" value="Cytochrome P450 monooxygenase"/>
    <property type="match status" value="1"/>
</dbReference>
<evidence type="ECO:0000256" key="1">
    <source>
        <dbReference type="ARBA" id="ARBA00001971"/>
    </source>
</evidence>
<evidence type="ECO:0000256" key="4">
    <source>
        <dbReference type="ARBA" id="ARBA00022723"/>
    </source>
</evidence>
<dbReference type="InterPro" id="IPR002397">
    <property type="entry name" value="Cyt_P450_B"/>
</dbReference>
<evidence type="ECO:0000313" key="9">
    <source>
        <dbReference type="EMBL" id="MQY27395.1"/>
    </source>
</evidence>
<dbReference type="EMBL" id="WEGI01000006">
    <property type="protein sequence ID" value="MQY27395.1"/>
    <property type="molecule type" value="Genomic_DNA"/>
</dbReference>
<dbReference type="CDD" id="cd20625">
    <property type="entry name" value="CYP164-like"/>
    <property type="match status" value="1"/>
</dbReference>
<dbReference type="OrthoDB" id="142769at2"/>
<dbReference type="EC" id="1.14.-.-" evidence="9"/>
<dbReference type="GO" id="GO:0005506">
    <property type="term" value="F:iron ion binding"/>
    <property type="evidence" value="ECO:0007669"/>
    <property type="project" value="InterPro"/>
</dbReference>
<dbReference type="Gene3D" id="1.10.630.10">
    <property type="entry name" value="Cytochrome P450"/>
    <property type="match status" value="1"/>
</dbReference>
<gene>
    <name evidence="9" type="ORF">NRB56_29780</name>
</gene>